<evidence type="ECO:0000313" key="3">
    <source>
        <dbReference type="EMBL" id="PFH54534.1"/>
    </source>
</evidence>
<feature type="compositionally biased region" description="Basic and acidic residues" evidence="2">
    <location>
        <begin position="418"/>
        <end position="452"/>
    </location>
</feature>
<evidence type="ECO:0000256" key="1">
    <source>
        <dbReference type="SAM" id="Coils"/>
    </source>
</evidence>
<accession>A0A2A9NY85</accession>
<feature type="region of interest" description="Disordered" evidence="2">
    <location>
        <begin position="307"/>
        <end position="473"/>
    </location>
</feature>
<name>A0A2A9NY85_9AGAR</name>
<keyword evidence="4" id="KW-1185">Reference proteome</keyword>
<proteinExistence type="predicted"/>
<dbReference type="Proteomes" id="UP000242287">
    <property type="component" value="Unassembled WGS sequence"/>
</dbReference>
<dbReference type="STRING" id="703135.A0A2A9NY85"/>
<dbReference type="GO" id="GO:0070941">
    <property type="term" value="P:eisosome assembly"/>
    <property type="evidence" value="ECO:0007669"/>
    <property type="project" value="TreeGrafter"/>
</dbReference>
<dbReference type="GO" id="GO:0008289">
    <property type="term" value="F:lipid binding"/>
    <property type="evidence" value="ECO:0007669"/>
    <property type="project" value="TreeGrafter"/>
</dbReference>
<reference evidence="3 4" key="1">
    <citation type="submission" date="2014-02" db="EMBL/GenBank/DDBJ databases">
        <title>Transposable element dynamics among asymbiotic and ectomycorrhizal Amanita fungi.</title>
        <authorList>
            <consortium name="DOE Joint Genome Institute"/>
            <person name="Hess J."/>
            <person name="Skrede I."/>
            <person name="Wolfe B."/>
            <person name="LaButti K."/>
            <person name="Ohm R.A."/>
            <person name="Grigoriev I.V."/>
            <person name="Pringle A."/>
        </authorList>
    </citation>
    <scope>NUCLEOTIDE SEQUENCE [LARGE SCALE GENOMIC DNA]</scope>
    <source>
        <strain evidence="3 4">SKay4041</strain>
    </source>
</reference>
<keyword evidence="1" id="KW-0175">Coiled coil</keyword>
<feature type="coiled-coil region" evidence="1">
    <location>
        <begin position="176"/>
        <end position="210"/>
    </location>
</feature>
<dbReference type="InterPro" id="IPR027267">
    <property type="entry name" value="AH/BAR_dom_sf"/>
</dbReference>
<evidence type="ECO:0000313" key="4">
    <source>
        <dbReference type="Proteomes" id="UP000242287"/>
    </source>
</evidence>
<dbReference type="PANTHER" id="PTHR31962:SF1">
    <property type="entry name" value="SPHINGOLIPID LONG CHAIN BASE-RESPONSIVE PROTEIN PIL1"/>
    <property type="match status" value="1"/>
</dbReference>
<dbReference type="AlphaFoldDB" id="A0A2A9NY85"/>
<evidence type="ECO:0008006" key="5">
    <source>
        <dbReference type="Google" id="ProtNLM"/>
    </source>
</evidence>
<dbReference type="PANTHER" id="PTHR31962">
    <property type="entry name" value="SPHINGOLIPID LONG CHAIN BASE-RESPONSIVE PROTEIN PIL1"/>
    <property type="match status" value="1"/>
</dbReference>
<dbReference type="Gene3D" id="1.20.1270.60">
    <property type="entry name" value="Arfaptin homology (AH) domain/BAR domain"/>
    <property type="match status" value="1"/>
</dbReference>
<dbReference type="InterPro" id="IPR028245">
    <property type="entry name" value="PIL1/LSP1"/>
</dbReference>
<feature type="region of interest" description="Disordered" evidence="2">
    <location>
        <begin position="26"/>
        <end position="48"/>
    </location>
</feature>
<protein>
    <recommendedName>
        <fullName evidence="5">Sphingolipid long chain base-responsive protein LSP1</fullName>
    </recommendedName>
</protein>
<organism evidence="3 4">
    <name type="scientific">Amanita thiersii Skay4041</name>
    <dbReference type="NCBI Taxonomy" id="703135"/>
    <lineage>
        <taxon>Eukaryota</taxon>
        <taxon>Fungi</taxon>
        <taxon>Dikarya</taxon>
        <taxon>Basidiomycota</taxon>
        <taxon>Agaricomycotina</taxon>
        <taxon>Agaricomycetes</taxon>
        <taxon>Agaricomycetidae</taxon>
        <taxon>Agaricales</taxon>
        <taxon>Pluteineae</taxon>
        <taxon>Amanitaceae</taxon>
        <taxon>Amanita</taxon>
    </lineage>
</organism>
<dbReference type="OrthoDB" id="5599269at2759"/>
<dbReference type="GO" id="GO:0006897">
    <property type="term" value="P:endocytosis"/>
    <property type="evidence" value="ECO:0007669"/>
    <property type="project" value="TreeGrafter"/>
</dbReference>
<sequence>MPVHGFLASFADKAQNVINSTPLAAHIPTSLSPRPPSSDPNAHSSGLRSHALESISHQLRSFGQQYSSSTSPAQKIITAYKGVAIDYDSVARDTKSQSKELYTWGQMELDDLKDVTDRLAYLNFVQGSLAGSLAMKLDAARAPLKAFRDAENALTPRRAIRAGLQNQLAKLEHDQQRGSEKRIAELKDQIRKTELEDETQERELEILKRKAVRESESAKWDAIREYGEKLVLLSKAATPIIAALPSIPPVTADSYTGAQATATARAALQCALDNYKKGDIELSPQPAVDLSRSGTCSFGESHANELSDISDLHPSIPTTPPPSHLMFPEPSHIPEAPPSGPPSLDQIPVSMPSTTPPLTEKRPSSTIPPVEPGHKSTSGSFADLKGATSVDKLDGDQSPLLSVSGSVKTQQDLSVTRTGKDPVENSSTEVKKHESAEEEKRRLEREEREKMLKAGSSDTQKKDEDELPPYQDI</sequence>
<evidence type="ECO:0000256" key="2">
    <source>
        <dbReference type="SAM" id="MobiDB-lite"/>
    </source>
</evidence>
<dbReference type="GO" id="GO:0005886">
    <property type="term" value="C:plasma membrane"/>
    <property type="evidence" value="ECO:0007669"/>
    <property type="project" value="TreeGrafter"/>
</dbReference>
<feature type="compositionally biased region" description="Polar residues" evidence="2">
    <location>
        <begin position="399"/>
        <end position="417"/>
    </location>
</feature>
<dbReference type="EMBL" id="KZ301969">
    <property type="protein sequence ID" value="PFH54534.1"/>
    <property type="molecule type" value="Genomic_DNA"/>
</dbReference>
<dbReference type="GO" id="GO:0036286">
    <property type="term" value="C:eisosome filament"/>
    <property type="evidence" value="ECO:0007669"/>
    <property type="project" value="TreeGrafter"/>
</dbReference>
<dbReference type="Pfam" id="PF13805">
    <property type="entry name" value="Pil1"/>
    <property type="match status" value="1"/>
</dbReference>
<gene>
    <name evidence="3" type="ORF">AMATHDRAFT_72316</name>
</gene>